<organism evidence="1 2">
    <name type="scientific">Candidatus Scalindua japonica</name>
    <dbReference type="NCBI Taxonomy" id="1284222"/>
    <lineage>
        <taxon>Bacteria</taxon>
        <taxon>Pseudomonadati</taxon>
        <taxon>Planctomycetota</taxon>
        <taxon>Candidatus Brocadiia</taxon>
        <taxon>Candidatus Brocadiales</taxon>
        <taxon>Candidatus Scalinduaceae</taxon>
        <taxon>Candidatus Scalindua</taxon>
    </lineage>
</organism>
<comment type="caution">
    <text evidence="1">The sequence shown here is derived from an EMBL/GenBank/DDBJ whole genome shotgun (WGS) entry which is preliminary data.</text>
</comment>
<evidence type="ECO:0000313" key="1">
    <source>
        <dbReference type="EMBL" id="GAX60973.1"/>
    </source>
</evidence>
<dbReference type="Proteomes" id="UP000218542">
    <property type="component" value="Unassembled WGS sequence"/>
</dbReference>
<gene>
    <name evidence="1" type="ORF">SCALIN_C17_0006</name>
</gene>
<dbReference type="AlphaFoldDB" id="A0A286TYJ2"/>
<reference evidence="2" key="1">
    <citation type="journal article" date="2017" name="Environ. Microbiol. Rep.">
        <title>Genetic Diversity of Marine Anaerobic Ammonium-Oxidizing Bacteria as Revealed by Genomic and Proteomic Analyses of 'Candidatus Scalindua japonica'.</title>
        <authorList>
            <person name="Oshiki M."/>
            <person name="Mizuto K."/>
            <person name="Kimura Z."/>
            <person name="Kindaichi T."/>
            <person name="Satoh H."/>
            <person name="Okabe S."/>
        </authorList>
    </citation>
    <scope>NUCLEOTIDE SEQUENCE [LARGE SCALE GENOMIC DNA]</scope>
    <source>
        <strain evidence="2">husup-a2</strain>
    </source>
</reference>
<protein>
    <submittedName>
        <fullName evidence="1">Uncharacterized protein</fullName>
    </submittedName>
</protein>
<keyword evidence="2" id="KW-1185">Reference proteome</keyword>
<sequence>MVEEAQGKLKIDKLFCRVCLPNGLFLDGLLFHNNVFIQIIMANLKYVLTGKVKFYRITCAGL</sequence>
<accession>A0A286TYJ2</accession>
<dbReference type="EMBL" id="BAOS01000017">
    <property type="protein sequence ID" value="GAX60973.1"/>
    <property type="molecule type" value="Genomic_DNA"/>
</dbReference>
<name>A0A286TYJ2_9BACT</name>
<evidence type="ECO:0000313" key="2">
    <source>
        <dbReference type="Proteomes" id="UP000218542"/>
    </source>
</evidence>
<proteinExistence type="predicted"/>